<sequence length="237" mass="24310">MRAVNVVGFKDTGKTTLAAGLLEGLTALGLAPAALKFTHQAGLDKQGTDTAKLLSRAVASAAIGEAESAVFWREKKHLRDMLALLGSRTVVVEGGKDLGVMPRIVIAADQAQARQLGAGEGGLALAVYGPEGVDGVPAERDVAKLARLAAERGFLLPGLDCGGCGRASCRELAVEIVAGRAAPEDCTAQGGEISVTMNGVPLGLNPFVARMLKAGLAGMLRELKGFTPGETVITLKL</sequence>
<dbReference type="Gene3D" id="3.40.50.300">
    <property type="entry name" value="P-loop containing nucleotide triphosphate hydrolases"/>
    <property type="match status" value="1"/>
</dbReference>
<organism evidence="6 7">
    <name type="scientific">Fundidesulfovibrio magnetotacticus</name>
    <dbReference type="NCBI Taxonomy" id="2730080"/>
    <lineage>
        <taxon>Bacteria</taxon>
        <taxon>Pseudomonadati</taxon>
        <taxon>Thermodesulfobacteriota</taxon>
        <taxon>Desulfovibrionia</taxon>
        <taxon>Desulfovibrionales</taxon>
        <taxon>Desulfovibrionaceae</taxon>
        <taxon>Fundidesulfovibrio</taxon>
    </lineage>
</organism>
<dbReference type="PANTHER" id="PTHR40072">
    <property type="entry name" value="MOLYBDOPTERIN-GUANINE DINUCLEOTIDE BIOSYNTHESIS ADAPTER PROTEIN-RELATED"/>
    <property type="match status" value="1"/>
</dbReference>
<keyword evidence="1" id="KW-0004">4Fe-4S</keyword>
<dbReference type="EMBL" id="BLTE01000020">
    <property type="protein sequence ID" value="GFK95667.1"/>
    <property type="molecule type" value="Genomic_DNA"/>
</dbReference>
<reference evidence="6 7" key="1">
    <citation type="submission" date="2020-04" db="EMBL/GenBank/DDBJ databases">
        <authorList>
            <consortium name="Desulfovibrio sp. FSS-1 genome sequencing consortium"/>
            <person name="Shimoshige H."/>
            <person name="Kobayashi H."/>
            <person name="Maekawa T."/>
        </authorList>
    </citation>
    <scope>NUCLEOTIDE SEQUENCE [LARGE SCALE GENOMIC DNA]</scope>
    <source>
        <strain evidence="6 7">SIID29052-01</strain>
    </source>
</reference>
<dbReference type="Proteomes" id="UP000494245">
    <property type="component" value="Unassembled WGS sequence"/>
</dbReference>
<evidence type="ECO:0000313" key="7">
    <source>
        <dbReference type="Proteomes" id="UP000494245"/>
    </source>
</evidence>
<dbReference type="AlphaFoldDB" id="A0A6V8M1E0"/>
<evidence type="ECO:0000259" key="5">
    <source>
        <dbReference type="PROSITE" id="PS51656"/>
    </source>
</evidence>
<comment type="caution">
    <text evidence="6">The sequence shown here is derived from an EMBL/GenBank/DDBJ whole genome shotgun (WGS) entry which is preliminary data.</text>
</comment>
<evidence type="ECO:0000313" key="6">
    <source>
        <dbReference type="EMBL" id="GFK95667.1"/>
    </source>
</evidence>
<dbReference type="SUPFAM" id="SSF52540">
    <property type="entry name" value="P-loop containing nucleoside triphosphate hydrolases"/>
    <property type="match status" value="1"/>
</dbReference>
<dbReference type="InterPro" id="IPR004435">
    <property type="entry name" value="MobB_dom"/>
</dbReference>
<evidence type="ECO:0000256" key="3">
    <source>
        <dbReference type="ARBA" id="ARBA00023004"/>
    </source>
</evidence>
<evidence type="ECO:0000256" key="4">
    <source>
        <dbReference type="ARBA" id="ARBA00023014"/>
    </source>
</evidence>
<dbReference type="GO" id="GO:0006777">
    <property type="term" value="P:Mo-molybdopterin cofactor biosynthetic process"/>
    <property type="evidence" value="ECO:0007669"/>
    <property type="project" value="InterPro"/>
</dbReference>
<feature type="domain" description="4Fe-4S" evidence="5">
    <location>
        <begin position="144"/>
        <end position="204"/>
    </location>
</feature>
<keyword evidence="2" id="KW-0479">Metal-binding</keyword>
<dbReference type="RefSeq" id="WP_173086809.1">
    <property type="nucleotide sequence ID" value="NZ_BLTE01000020.1"/>
</dbReference>
<dbReference type="GO" id="GO:0051539">
    <property type="term" value="F:4 iron, 4 sulfur cluster binding"/>
    <property type="evidence" value="ECO:0007669"/>
    <property type="project" value="UniProtKB-KW"/>
</dbReference>
<keyword evidence="7" id="KW-1185">Reference proteome</keyword>
<dbReference type="GO" id="GO:0046872">
    <property type="term" value="F:metal ion binding"/>
    <property type="evidence" value="ECO:0007669"/>
    <property type="project" value="UniProtKB-KW"/>
</dbReference>
<accession>A0A6V8M1E0</accession>
<dbReference type="InterPro" id="IPR052539">
    <property type="entry name" value="MGD_biosynthesis_adapter"/>
</dbReference>
<evidence type="ECO:0000256" key="1">
    <source>
        <dbReference type="ARBA" id="ARBA00022485"/>
    </source>
</evidence>
<dbReference type="Gene3D" id="1.10.15.40">
    <property type="entry name" value="Electron transport complex subunit B, putative Fe-S cluster"/>
    <property type="match status" value="1"/>
</dbReference>
<keyword evidence="4" id="KW-0411">Iron-sulfur</keyword>
<reference evidence="6 7" key="2">
    <citation type="submission" date="2020-05" db="EMBL/GenBank/DDBJ databases">
        <title>Draft genome sequence of Desulfovibrio sp. strainFSS-1.</title>
        <authorList>
            <person name="Shimoshige H."/>
            <person name="Kobayashi H."/>
            <person name="Maekawa T."/>
        </authorList>
    </citation>
    <scope>NUCLEOTIDE SEQUENCE [LARGE SCALE GENOMIC DNA]</scope>
    <source>
        <strain evidence="6 7">SIID29052-01</strain>
    </source>
</reference>
<dbReference type="Pfam" id="PF04060">
    <property type="entry name" value="FeS"/>
    <property type="match status" value="1"/>
</dbReference>
<name>A0A6V8M1E0_9BACT</name>
<dbReference type="InterPro" id="IPR027417">
    <property type="entry name" value="P-loop_NTPase"/>
</dbReference>
<dbReference type="GO" id="GO:0005525">
    <property type="term" value="F:GTP binding"/>
    <property type="evidence" value="ECO:0007669"/>
    <property type="project" value="InterPro"/>
</dbReference>
<proteinExistence type="predicted"/>
<gene>
    <name evidence="6" type="ORF">NNJEOMEG_03535</name>
</gene>
<dbReference type="InterPro" id="IPR007202">
    <property type="entry name" value="4Fe-4S_dom"/>
</dbReference>
<keyword evidence="3" id="KW-0408">Iron</keyword>
<dbReference type="PROSITE" id="PS51656">
    <property type="entry name" value="4FE4S"/>
    <property type="match status" value="1"/>
</dbReference>
<dbReference type="Pfam" id="PF03205">
    <property type="entry name" value="MobB"/>
    <property type="match status" value="1"/>
</dbReference>
<protein>
    <recommendedName>
        <fullName evidence="5">4Fe-4S domain-containing protein</fullName>
    </recommendedName>
</protein>
<evidence type="ECO:0000256" key="2">
    <source>
        <dbReference type="ARBA" id="ARBA00022723"/>
    </source>
</evidence>
<dbReference type="PANTHER" id="PTHR40072:SF1">
    <property type="entry name" value="MOLYBDOPTERIN-GUANINE DINUCLEOTIDE BIOSYNTHESIS ADAPTER PROTEIN"/>
    <property type="match status" value="1"/>
</dbReference>